<proteinExistence type="predicted"/>
<evidence type="ECO:0000313" key="1">
    <source>
        <dbReference type="EMBL" id="SED55883.1"/>
    </source>
</evidence>
<name>A0ABY0YH06_9PSED</name>
<dbReference type="Proteomes" id="UP000199665">
    <property type="component" value="Unassembled WGS sequence"/>
</dbReference>
<organism evidence="1 2">
    <name type="scientific">Pseudomonas mohnii</name>
    <dbReference type="NCBI Taxonomy" id="395600"/>
    <lineage>
        <taxon>Bacteria</taxon>
        <taxon>Pseudomonadati</taxon>
        <taxon>Pseudomonadota</taxon>
        <taxon>Gammaproteobacteria</taxon>
        <taxon>Pseudomonadales</taxon>
        <taxon>Pseudomonadaceae</taxon>
        <taxon>Pseudomonas</taxon>
    </lineage>
</organism>
<sequence>MQQFMHIYSTLPGRTRYPMNDPVEADRWSGEGDSIFPSSQVFPRMKSV</sequence>
<comment type="caution">
    <text evidence="1">The sequence shown here is derived from an EMBL/GenBank/DDBJ whole genome shotgun (WGS) entry which is preliminary data.</text>
</comment>
<dbReference type="EMBL" id="FNRV01000001">
    <property type="protein sequence ID" value="SED55883.1"/>
    <property type="molecule type" value="Genomic_DNA"/>
</dbReference>
<protein>
    <submittedName>
        <fullName evidence="1">Uncharacterized protein</fullName>
    </submittedName>
</protein>
<evidence type="ECO:0000313" key="2">
    <source>
        <dbReference type="Proteomes" id="UP000199665"/>
    </source>
</evidence>
<accession>A0ABY0YH06</accession>
<keyword evidence="2" id="KW-1185">Reference proteome</keyword>
<reference evidence="1 2" key="1">
    <citation type="submission" date="2016-10" db="EMBL/GenBank/DDBJ databases">
        <authorList>
            <person name="Varghese N."/>
            <person name="Submissions S."/>
        </authorList>
    </citation>
    <scope>NUCLEOTIDE SEQUENCE [LARGE SCALE GENOMIC DNA]</scope>
    <source>
        <strain evidence="1 2">DSM 18327</strain>
    </source>
</reference>
<gene>
    <name evidence="1" type="ORF">SAMN05216205_5559</name>
</gene>